<keyword evidence="4" id="KW-1185">Reference proteome</keyword>
<dbReference type="GO" id="GO:0009254">
    <property type="term" value="P:peptidoglycan turnover"/>
    <property type="evidence" value="ECO:0007669"/>
    <property type="project" value="TreeGrafter"/>
</dbReference>
<feature type="domain" description="SIS" evidence="2">
    <location>
        <begin position="77"/>
        <end position="240"/>
    </location>
</feature>
<dbReference type="NCBIfam" id="NF003915">
    <property type="entry name" value="PRK05441.1"/>
    <property type="match status" value="1"/>
</dbReference>
<accession>A0A433XGG3</accession>
<dbReference type="EMBL" id="RZNJ01000002">
    <property type="protein sequence ID" value="RUT33175.1"/>
    <property type="molecule type" value="Genomic_DNA"/>
</dbReference>
<dbReference type="Proteomes" id="UP000281547">
    <property type="component" value="Unassembled WGS sequence"/>
</dbReference>
<comment type="caution">
    <text evidence="3">The sequence shown here is derived from an EMBL/GenBank/DDBJ whole genome shotgun (WGS) entry which is preliminary data.</text>
</comment>
<evidence type="ECO:0000313" key="3">
    <source>
        <dbReference type="EMBL" id="RUT33175.1"/>
    </source>
</evidence>
<dbReference type="OrthoDB" id="9813395at2"/>
<dbReference type="Gene3D" id="3.40.50.10490">
    <property type="entry name" value="Glucose-6-phosphate isomerase like protein, domain 1"/>
    <property type="match status" value="1"/>
</dbReference>
<dbReference type="PANTHER" id="PTHR10088">
    <property type="entry name" value="GLUCOKINASE REGULATORY PROTEIN"/>
    <property type="match status" value="1"/>
</dbReference>
<dbReference type="SUPFAM" id="SSF53697">
    <property type="entry name" value="SIS domain"/>
    <property type="match status" value="1"/>
</dbReference>
<keyword evidence="3" id="KW-0456">Lyase</keyword>
<dbReference type="GO" id="GO:0016803">
    <property type="term" value="F:ether hydrolase activity"/>
    <property type="evidence" value="ECO:0007669"/>
    <property type="project" value="TreeGrafter"/>
</dbReference>
<dbReference type="Gene3D" id="1.10.8.1080">
    <property type="match status" value="1"/>
</dbReference>
<gene>
    <name evidence="3" type="ORF">EMQ25_04980</name>
</gene>
<dbReference type="GO" id="GO:0097367">
    <property type="term" value="F:carbohydrate derivative binding"/>
    <property type="evidence" value="ECO:0007669"/>
    <property type="project" value="InterPro"/>
</dbReference>
<dbReference type="InterPro" id="IPR046348">
    <property type="entry name" value="SIS_dom_sf"/>
</dbReference>
<dbReference type="PROSITE" id="PS51464">
    <property type="entry name" value="SIS"/>
    <property type="match status" value="1"/>
</dbReference>
<dbReference type="GO" id="GO:0046348">
    <property type="term" value="P:amino sugar catabolic process"/>
    <property type="evidence" value="ECO:0007669"/>
    <property type="project" value="TreeGrafter"/>
</dbReference>
<evidence type="ECO:0000259" key="2">
    <source>
        <dbReference type="PROSITE" id="PS51464"/>
    </source>
</evidence>
<proteinExistence type="predicted"/>
<dbReference type="EC" id="4.2.1.126" evidence="3"/>
<evidence type="ECO:0000313" key="4">
    <source>
        <dbReference type="Proteomes" id="UP000281547"/>
    </source>
</evidence>
<evidence type="ECO:0000256" key="1">
    <source>
        <dbReference type="ARBA" id="ARBA00023277"/>
    </source>
</evidence>
<dbReference type="InterPro" id="IPR001347">
    <property type="entry name" value="SIS_dom"/>
</dbReference>
<dbReference type="GO" id="GO:0016835">
    <property type="term" value="F:carbon-oxygen lyase activity"/>
    <property type="evidence" value="ECO:0007669"/>
    <property type="project" value="TreeGrafter"/>
</dbReference>
<dbReference type="Pfam" id="PF13580">
    <property type="entry name" value="SIS_2"/>
    <property type="match status" value="1"/>
</dbReference>
<sequence length="323" mass="32150">MYAEEIAMPKTGYAPENARSATQPTGLASTEAGAAGYAGLDTWADAQILSAILHGQQRAIAAVGATLPAIAAAAGLAADAISGGGRLVYLASGSPALVSLGDALEIPQTYGVPRNRIVLIFAGGDAIFHNLTGAEEDDGAAAERAVADAALGPADCVLGISASGSTPFTVAGLAAAKAAGAKTVAIASNAGCPLFASGDVQVLLETGAEVIAGSTRMGAGTAQKAALNMISTLMGVRLGHVHDGMMVNVTADNDKLRARAARMIGQIARVDDKAAREALSRTGGAVKTAILVAAGAEGPDGARALLEETGDNLRRALDRLSGR</sequence>
<dbReference type="AlphaFoldDB" id="A0A433XGG3"/>
<name>A0A433XGG3_9HYPH</name>
<protein>
    <submittedName>
        <fullName evidence="3">N-acetylmuramic acid 6-phosphate etherase</fullName>
        <ecNumber evidence="3">4.2.1.126</ecNumber>
    </submittedName>
</protein>
<dbReference type="PANTHER" id="PTHR10088:SF4">
    <property type="entry name" value="GLUCOKINASE REGULATORY PROTEIN"/>
    <property type="match status" value="1"/>
</dbReference>
<reference evidence="3 4" key="1">
    <citation type="journal article" date="2016" name="Int. J. Syst. Evol. Microbiol.">
        <title>Arsenicitalea aurantiaca gen. nov., sp. nov., a new member of the family Hyphomicrobiaceae, isolated from high-arsenic sediment.</title>
        <authorList>
            <person name="Mu Y."/>
            <person name="Zhou L."/>
            <person name="Zeng X.C."/>
            <person name="Liu L."/>
            <person name="Pan Y."/>
            <person name="Chen X."/>
            <person name="Wang J."/>
            <person name="Li S."/>
            <person name="Li W.J."/>
            <person name="Wang Y."/>
        </authorList>
    </citation>
    <scope>NUCLEOTIDE SEQUENCE [LARGE SCALE GENOMIC DNA]</scope>
    <source>
        <strain evidence="3 4">42-50</strain>
    </source>
</reference>
<keyword evidence="1" id="KW-0119">Carbohydrate metabolism</keyword>
<organism evidence="3 4">
    <name type="scientific">Arsenicitalea aurantiaca</name>
    <dbReference type="NCBI Taxonomy" id="1783274"/>
    <lineage>
        <taxon>Bacteria</taxon>
        <taxon>Pseudomonadati</taxon>
        <taxon>Pseudomonadota</taxon>
        <taxon>Alphaproteobacteria</taxon>
        <taxon>Hyphomicrobiales</taxon>
        <taxon>Devosiaceae</taxon>
        <taxon>Arsenicitalea</taxon>
    </lineage>
</organism>
<dbReference type="InterPro" id="IPR040190">
    <property type="entry name" value="MURQ/GCKR"/>
</dbReference>